<gene>
    <name evidence="1" type="ORF">JAY77_02720</name>
</gene>
<dbReference type="EMBL" id="JAEPCR010000005">
    <property type="protein sequence ID" value="MCG7977047.1"/>
    <property type="molecule type" value="Genomic_DNA"/>
</dbReference>
<dbReference type="Proteomes" id="UP000886674">
    <property type="component" value="Unassembled WGS sequence"/>
</dbReference>
<proteinExistence type="predicted"/>
<organism evidence="1 2">
    <name type="scientific">Candidatus Thiodiazotropha taylori</name>
    <dbReference type="NCBI Taxonomy" id="2792791"/>
    <lineage>
        <taxon>Bacteria</taxon>
        <taxon>Pseudomonadati</taxon>
        <taxon>Pseudomonadota</taxon>
        <taxon>Gammaproteobacteria</taxon>
        <taxon>Chromatiales</taxon>
        <taxon>Sedimenticolaceae</taxon>
        <taxon>Candidatus Thiodiazotropha</taxon>
    </lineage>
</organism>
<protein>
    <submittedName>
        <fullName evidence="1">Uncharacterized protein</fullName>
    </submittedName>
</protein>
<evidence type="ECO:0000313" key="2">
    <source>
        <dbReference type="Proteomes" id="UP000886674"/>
    </source>
</evidence>
<name>A0A9E4NHH9_9GAMM</name>
<evidence type="ECO:0000313" key="1">
    <source>
        <dbReference type="EMBL" id="MCG7977047.1"/>
    </source>
</evidence>
<dbReference type="AlphaFoldDB" id="A0A9E4NHH9"/>
<sequence length="190" mass="22063">MNGLRKAALYLHGLEETDRRWLLDALSDEERERMHASLAELDEMGVPSGSAWLPELAEAHLVEVREEEVTHHSSEIETIEKADLSRLTRFFKHEPERIVALLLNHRVWSWHQSYMDKQSPKKRERLRRALEAPVPPLKPKVEAALQSALATRMNKVESVSGEGFETALVEAQQDQQTAEQGSRWRRLWRR</sequence>
<accession>A0A9E4NHH9</accession>
<comment type="caution">
    <text evidence="1">The sequence shown here is derived from an EMBL/GenBank/DDBJ whole genome shotgun (WGS) entry which is preliminary data.</text>
</comment>
<reference evidence="1" key="1">
    <citation type="journal article" date="2021" name="Proc. Natl. Acad. Sci. U.S.A.">
        <title>Global biogeography of chemosynthetic symbionts reveals both localized and globally distributed symbiont groups. .</title>
        <authorList>
            <person name="Osvatic J.T."/>
            <person name="Wilkins L.G.E."/>
            <person name="Leibrecht L."/>
            <person name="Leray M."/>
            <person name="Zauner S."/>
            <person name="Polzin J."/>
            <person name="Camacho Y."/>
            <person name="Gros O."/>
            <person name="van Gils J.A."/>
            <person name="Eisen J.A."/>
            <person name="Petersen J.M."/>
            <person name="Yuen B."/>
        </authorList>
    </citation>
    <scope>NUCLEOTIDE SEQUENCE</scope>
    <source>
        <strain evidence="1">MAGclacostrist055</strain>
    </source>
</reference>